<dbReference type="Gene3D" id="1.25.40.20">
    <property type="entry name" value="Ankyrin repeat-containing domain"/>
    <property type="match status" value="1"/>
</dbReference>
<dbReference type="SUPFAM" id="SSF48403">
    <property type="entry name" value="Ankyrin repeat"/>
    <property type="match status" value="1"/>
</dbReference>
<accession>A0A3N4J0N7</accession>
<sequence>MNSQTPPSFAAGAGHKGVVRILGCEEVNPDKSDNDDRTPPSFAAHHGQEGVVRILLWSEAVNQTNQVITAQYHSHMPLGLGMREWWKYYLGYFLRNTSHSANHLF</sequence>
<dbReference type="Proteomes" id="UP000276215">
    <property type="component" value="Unassembled WGS sequence"/>
</dbReference>
<evidence type="ECO:0000313" key="2">
    <source>
        <dbReference type="Proteomes" id="UP000276215"/>
    </source>
</evidence>
<evidence type="ECO:0000313" key="1">
    <source>
        <dbReference type="EMBL" id="RPA90020.1"/>
    </source>
</evidence>
<name>A0A3N4J0N7_9PEZI</name>
<gene>
    <name evidence="1" type="ORF">L873DRAFT_511458</name>
</gene>
<dbReference type="AlphaFoldDB" id="A0A3N4J0N7"/>
<dbReference type="EMBL" id="ML120546">
    <property type="protein sequence ID" value="RPA90020.1"/>
    <property type="molecule type" value="Genomic_DNA"/>
</dbReference>
<organism evidence="1 2">
    <name type="scientific">Choiromyces venosus 120613-1</name>
    <dbReference type="NCBI Taxonomy" id="1336337"/>
    <lineage>
        <taxon>Eukaryota</taxon>
        <taxon>Fungi</taxon>
        <taxon>Dikarya</taxon>
        <taxon>Ascomycota</taxon>
        <taxon>Pezizomycotina</taxon>
        <taxon>Pezizomycetes</taxon>
        <taxon>Pezizales</taxon>
        <taxon>Tuberaceae</taxon>
        <taxon>Choiromyces</taxon>
    </lineage>
</organism>
<keyword evidence="2" id="KW-1185">Reference proteome</keyword>
<reference evidence="1 2" key="1">
    <citation type="journal article" date="2018" name="Nat. Ecol. Evol.">
        <title>Pezizomycetes genomes reveal the molecular basis of ectomycorrhizal truffle lifestyle.</title>
        <authorList>
            <person name="Murat C."/>
            <person name="Payen T."/>
            <person name="Noel B."/>
            <person name="Kuo A."/>
            <person name="Morin E."/>
            <person name="Chen J."/>
            <person name="Kohler A."/>
            <person name="Krizsan K."/>
            <person name="Balestrini R."/>
            <person name="Da Silva C."/>
            <person name="Montanini B."/>
            <person name="Hainaut M."/>
            <person name="Levati E."/>
            <person name="Barry K.W."/>
            <person name="Belfiori B."/>
            <person name="Cichocki N."/>
            <person name="Clum A."/>
            <person name="Dockter R.B."/>
            <person name="Fauchery L."/>
            <person name="Guy J."/>
            <person name="Iotti M."/>
            <person name="Le Tacon F."/>
            <person name="Lindquist E.A."/>
            <person name="Lipzen A."/>
            <person name="Malagnac F."/>
            <person name="Mello A."/>
            <person name="Molinier V."/>
            <person name="Miyauchi S."/>
            <person name="Poulain J."/>
            <person name="Riccioni C."/>
            <person name="Rubini A."/>
            <person name="Sitrit Y."/>
            <person name="Splivallo R."/>
            <person name="Traeger S."/>
            <person name="Wang M."/>
            <person name="Zifcakova L."/>
            <person name="Wipf D."/>
            <person name="Zambonelli A."/>
            <person name="Paolocci F."/>
            <person name="Nowrousian M."/>
            <person name="Ottonello S."/>
            <person name="Baldrian P."/>
            <person name="Spatafora J.W."/>
            <person name="Henrissat B."/>
            <person name="Nagy L.G."/>
            <person name="Aury J.M."/>
            <person name="Wincker P."/>
            <person name="Grigoriev I.V."/>
            <person name="Bonfante P."/>
            <person name="Martin F.M."/>
        </authorList>
    </citation>
    <scope>NUCLEOTIDE SEQUENCE [LARGE SCALE GENOMIC DNA]</scope>
    <source>
        <strain evidence="1 2">120613-1</strain>
    </source>
</reference>
<dbReference type="InterPro" id="IPR036770">
    <property type="entry name" value="Ankyrin_rpt-contain_sf"/>
</dbReference>
<protein>
    <submittedName>
        <fullName evidence="1">Uncharacterized protein</fullName>
    </submittedName>
</protein>
<dbReference type="STRING" id="1336337.A0A3N4J0N7"/>
<proteinExistence type="predicted"/>